<feature type="chain" id="PRO_5013567424" description="DUF5667 domain-containing protein" evidence="2">
    <location>
        <begin position="23"/>
        <end position="331"/>
    </location>
</feature>
<evidence type="ECO:0000313" key="5">
    <source>
        <dbReference type="Proteomes" id="UP000228812"/>
    </source>
</evidence>
<keyword evidence="2" id="KW-0732">Signal</keyword>
<evidence type="ECO:0000256" key="1">
    <source>
        <dbReference type="SAM" id="Coils"/>
    </source>
</evidence>
<dbReference type="InterPro" id="IPR043725">
    <property type="entry name" value="DUF5667"/>
</dbReference>
<protein>
    <recommendedName>
        <fullName evidence="3">DUF5667 domain-containing protein</fullName>
    </recommendedName>
</protein>
<reference evidence="4 5" key="1">
    <citation type="submission" date="2017-09" db="EMBL/GenBank/DDBJ databases">
        <title>Depth-based differentiation of microbial function through sediment-hosted aquifers and enrichment of novel symbionts in the deep terrestrial subsurface.</title>
        <authorList>
            <person name="Probst A.J."/>
            <person name="Ladd B."/>
            <person name="Jarett J.K."/>
            <person name="Geller-Mcgrath D.E."/>
            <person name="Sieber C.M."/>
            <person name="Emerson J.B."/>
            <person name="Anantharaman K."/>
            <person name="Thomas B.C."/>
            <person name="Malmstrom R."/>
            <person name="Stieglmeier M."/>
            <person name="Klingl A."/>
            <person name="Woyke T."/>
            <person name="Ryan C.M."/>
            <person name="Banfield J.F."/>
        </authorList>
    </citation>
    <scope>NUCLEOTIDE SEQUENCE [LARGE SCALE GENOMIC DNA]</scope>
    <source>
        <strain evidence="4">CG23_combo_of_CG06-09_8_20_14_all_54_14</strain>
    </source>
</reference>
<feature type="domain" description="DUF5667" evidence="3">
    <location>
        <begin position="33"/>
        <end position="141"/>
    </location>
</feature>
<comment type="caution">
    <text evidence="4">The sequence shown here is derived from an EMBL/GenBank/DDBJ whole genome shotgun (WGS) entry which is preliminary data.</text>
</comment>
<organism evidence="4 5">
    <name type="scientific">Candidatus Jorgensenbacteria bacterium CG23_combo_of_CG06-09_8_20_14_all_54_14</name>
    <dbReference type="NCBI Taxonomy" id="1974595"/>
    <lineage>
        <taxon>Bacteria</taxon>
        <taxon>Candidatus Joergenseniibacteriota</taxon>
    </lineage>
</organism>
<dbReference type="EMBL" id="PCRZ01000021">
    <property type="protein sequence ID" value="PIP29960.1"/>
    <property type="molecule type" value="Genomic_DNA"/>
</dbReference>
<name>A0A2G9ZBH2_9BACT</name>
<accession>A0A2G9ZBH2</accession>
<gene>
    <name evidence="4" type="ORF">COX26_01210</name>
</gene>
<feature type="signal peptide" evidence="2">
    <location>
        <begin position="1"/>
        <end position="22"/>
    </location>
</feature>
<evidence type="ECO:0000256" key="2">
    <source>
        <dbReference type="SAM" id="SignalP"/>
    </source>
</evidence>
<evidence type="ECO:0000313" key="4">
    <source>
        <dbReference type="EMBL" id="PIP29960.1"/>
    </source>
</evidence>
<dbReference type="Proteomes" id="UP000228812">
    <property type="component" value="Unassembled WGS sequence"/>
</dbReference>
<dbReference type="Pfam" id="PF18915">
    <property type="entry name" value="DUF5667"/>
    <property type="match status" value="1"/>
</dbReference>
<proteinExistence type="predicted"/>
<sequence>MKKIVGMCVLIAVFGMVSFAAAQVATSTLPDPGTLPDSPLYFLKLWKENIQLFFTFSAEAKAEQYLRLAEVRLAEYQKMIEKGKQEIAEKTIAKYQNQLDRAVQKAQELKEKGIGDVIQKVEGATSKHLQVLQDNLAKVPEAAKKGLERAIEALQKGIEKIKGAVEKNKEAPSEISSDTLGWQTYQNEEGGYAFKYPNEWNAVTSKYNSRNALFGPGATSEGGIGGVTYRGALPSGRSLLNFIKESNEGIESGSISETETVINGNNVVISILPKASLVASEEGKNVSFVKNGKIFGVGVLYKTDFVKYPEDKQRLTIFNQILSTFKFIEPK</sequence>
<dbReference type="AlphaFoldDB" id="A0A2G9ZBH2"/>
<keyword evidence="1" id="KW-0175">Coiled coil</keyword>
<evidence type="ECO:0000259" key="3">
    <source>
        <dbReference type="Pfam" id="PF18915"/>
    </source>
</evidence>
<feature type="coiled-coil region" evidence="1">
    <location>
        <begin position="66"/>
        <end position="112"/>
    </location>
</feature>